<gene>
    <name evidence="2" type="ORF">HMPREF9194_00613</name>
</gene>
<evidence type="ECO:0000313" key="2">
    <source>
        <dbReference type="EMBL" id="EPF30298.1"/>
    </source>
</evidence>
<evidence type="ECO:0000256" key="1">
    <source>
        <dbReference type="SAM" id="SignalP"/>
    </source>
</evidence>
<protein>
    <submittedName>
        <fullName evidence="2">Uncharacterized protein</fullName>
    </submittedName>
</protein>
<evidence type="ECO:0000313" key="3">
    <source>
        <dbReference type="Proteomes" id="UP000014541"/>
    </source>
</evidence>
<organism evidence="2 3">
    <name type="scientific">Treponema maltophilum ATCC 51939</name>
    <dbReference type="NCBI Taxonomy" id="1125699"/>
    <lineage>
        <taxon>Bacteria</taxon>
        <taxon>Pseudomonadati</taxon>
        <taxon>Spirochaetota</taxon>
        <taxon>Spirochaetia</taxon>
        <taxon>Spirochaetales</taxon>
        <taxon>Treponemataceae</taxon>
        <taxon>Treponema</taxon>
    </lineage>
</organism>
<feature type="chain" id="PRO_5004522636" evidence="1">
    <location>
        <begin position="23"/>
        <end position="294"/>
    </location>
</feature>
<dbReference type="HOGENOM" id="CLU_946430_0_0_12"/>
<keyword evidence="1" id="KW-0732">Signal</keyword>
<dbReference type="RefSeq" id="WP_016524909.1">
    <property type="nucleotide sequence ID" value="NZ_KE332518.1"/>
</dbReference>
<proteinExistence type="predicted"/>
<dbReference type="eggNOG" id="ENOG5031CD2">
    <property type="taxonomic scope" value="Bacteria"/>
</dbReference>
<dbReference type="PATRIC" id="fig|1125699.3.peg.625"/>
<dbReference type="AlphaFoldDB" id="S3JWF7"/>
<dbReference type="EMBL" id="ATFF01000006">
    <property type="protein sequence ID" value="EPF30298.1"/>
    <property type="molecule type" value="Genomic_DNA"/>
</dbReference>
<feature type="signal peptide" evidence="1">
    <location>
        <begin position="1"/>
        <end position="22"/>
    </location>
</feature>
<reference evidence="2 3" key="1">
    <citation type="submission" date="2013-04" db="EMBL/GenBank/DDBJ databases">
        <title>The Genome Sequence of Treponema maltophilum ATCC 51939.</title>
        <authorList>
            <consortium name="The Broad Institute Genomics Platform"/>
            <person name="Earl A."/>
            <person name="Ward D."/>
            <person name="Feldgarden M."/>
            <person name="Gevers D."/>
            <person name="Leonetti C."/>
            <person name="Blanton J.M."/>
            <person name="Dewhirst F.E."/>
            <person name="Izard J."/>
            <person name="Walker B."/>
            <person name="Young S."/>
            <person name="Zeng Q."/>
            <person name="Gargeya S."/>
            <person name="Fitzgerald M."/>
            <person name="Haas B."/>
            <person name="Abouelleil A."/>
            <person name="Allen A.W."/>
            <person name="Alvarado L."/>
            <person name="Arachchi H.M."/>
            <person name="Berlin A.M."/>
            <person name="Chapman S.B."/>
            <person name="Gainer-Dewar J."/>
            <person name="Goldberg J."/>
            <person name="Griggs A."/>
            <person name="Gujja S."/>
            <person name="Hansen M."/>
            <person name="Howarth C."/>
            <person name="Imamovic A."/>
            <person name="Ireland A."/>
            <person name="Larimer J."/>
            <person name="McCowan C."/>
            <person name="Murphy C."/>
            <person name="Pearson M."/>
            <person name="Poon T.W."/>
            <person name="Priest M."/>
            <person name="Roberts A."/>
            <person name="Saif S."/>
            <person name="Shea T."/>
            <person name="Sisk P."/>
            <person name="Sykes S."/>
            <person name="Wortman J."/>
            <person name="Nusbaum C."/>
            <person name="Birren B."/>
        </authorList>
    </citation>
    <scope>NUCLEOTIDE SEQUENCE [LARGE SCALE GENOMIC DNA]</scope>
    <source>
        <strain evidence="2 3">ATCC 51939</strain>
    </source>
</reference>
<name>S3JWF7_TREMA</name>
<comment type="caution">
    <text evidence="2">The sequence shown here is derived from an EMBL/GenBank/DDBJ whole genome shotgun (WGS) entry which is preliminary data.</text>
</comment>
<dbReference type="Proteomes" id="UP000014541">
    <property type="component" value="Unassembled WGS sequence"/>
</dbReference>
<keyword evidence="3" id="KW-1185">Reference proteome</keyword>
<accession>S3JWF7</accession>
<dbReference type="OrthoDB" id="308659at2"/>
<sequence length="294" mass="33943">MKKYSLCAVLCFFVLCFSPAQATDRDNAEDFPAAADAENPDCIYDKALLGDCIIHMKKITSPFKGSAPAIEMLFYAPFVWEQAESSNGWGREGKTLRYYEEVVPGTPIIFSITNKINDVYYYKCEGVHPCALPMYEEGEGAQMLERFIFFKFTAYADKGGLFENRLDNYLYALDTHTKLLYSYGMPTDFKKVIGNNYIPLSWQAYETAPNTKDAGLKFYEYDPVGFVSLDDTYEFFTIKTNMHIYDWWYDAITVGKTMEEVKVKRFMPVVNPDAETDWTVRDDKRPVASPYRRR</sequence>